<evidence type="ECO:0000256" key="2">
    <source>
        <dbReference type="SAM" id="MobiDB-lite"/>
    </source>
</evidence>
<proteinExistence type="inferred from homology"/>
<dbReference type="AlphaFoldDB" id="A0A6G2BCG9"/>
<dbReference type="OrthoDB" id="3214641at2"/>
<dbReference type="PANTHER" id="PTHR37313:SF4">
    <property type="entry name" value="CONSERVED MEMBRANE PROTEIN-RELATED"/>
    <property type="match status" value="1"/>
</dbReference>
<dbReference type="EMBL" id="WIXO01000001">
    <property type="protein sequence ID" value="MTE19975.1"/>
    <property type="molecule type" value="Genomic_DNA"/>
</dbReference>
<reference evidence="4 5" key="1">
    <citation type="submission" date="2019-11" db="EMBL/GenBank/DDBJ databases">
        <authorList>
            <person name="Yuan L."/>
        </authorList>
    </citation>
    <scope>NUCLEOTIDE SEQUENCE [LARGE SCALE GENOMIC DNA]</scope>
    <source>
        <strain evidence="4 5">TRM43335</strain>
    </source>
</reference>
<name>A0A6G2BCG9_9ACTN</name>
<evidence type="ECO:0000256" key="3">
    <source>
        <dbReference type="SAM" id="Phobius"/>
    </source>
</evidence>
<dbReference type="PANTHER" id="PTHR37313">
    <property type="entry name" value="UPF0749 PROTEIN RV1825"/>
    <property type="match status" value="1"/>
</dbReference>
<evidence type="ECO:0000256" key="1">
    <source>
        <dbReference type="ARBA" id="ARBA00009108"/>
    </source>
</evidence>
<keyword evidence="3" id="KW-0812">Transmembrane</keyword>
<accession>A0A6G2BCG9</accession>
<feature type="region of interest" description="Disordered" evidence="2">
    <location>
        <begin position="86"/>
        <end position="123"/>
    </location>
</feature>
<keyword evidence="3" id="KW-1133">Transmembrane helix</keyword>
<organism evidence="4 5">
    <name type="scientific">Streptomyces taklimakanensis</name>
    <dbReference type="NCBI Taxonomy" id="2569853"/>
    <lineage>
        <taxon>Bacteria</taxon>
        <taxon>Bacillati</taxon>
        <taxon>Actinomycetota</taxon>
        <taxon>Actinomycetes</taxon>
        <taxon>Kitasatosporales</taxon>
        <taxon>Streptomycetaceae</taxon>
        <taxon>Streptomyces</taxon>
    </lineage>
</organism>
<dbReference type="InterPro" id="IPR010273">
    <property type="entry name" value="DUF881"/>
</dbReference>
<sequence length="262" mass="28727">MEGDKGKVTNSRLRHLRHLRHLRPLRLATAGIFALAGFLFWASFNTAQGTDLRSDDSMLRLSDLVQERNRSNQALESSVAGLRREVDDLARRDSGSTEAERRAHEEVERTAGTRELSGAGLSVTLDDAPPDATARMPGIPEPQPDDLVVHQQDLQAVVNALWAGGARGIKVMDQRLISTSAVRCVGNTLILQGRLYSPPYTITAVGDTDALHEALEEAPAVRNYREYVDAYGLGWSVEEHDEVTLPGYSGTVDLHHAEPAED</sequence>
<protein>
    <submittedName>
        <fullName evidence="4">DUF881 domain-containing protein</fullName>
    </submittedName>
</protein>
<comment type="caution">
    <text evidence="4">The sequence shown here is derived from an EMBL/GenBank/DDBJ whole genome shotgun (WGS) entry which is preliminary data.</text>
</comment>
<evidence type="ECO:0000313" key="5">
    <source>
        <dbReference type="Proteomes" id="UP000473014"/>
    </source>
</evidence>
<evidence type="ECO:0000313" key="4">
    <source>
        <dbReference type="EMBL" id="MTE19975.1"/>
    </source>
</evidence>
<comment type="similarity">
    <text evidence="1">Belongs to the UPF0749 family.</text>
</comment>
<dbReference type="Proteomes" id="UP000473014">
    <property type="component" value="Unassembled WGS sequence"/>
</dbReference>
<feature type="transmembrane region" description="Helical" evidence="3">
    <location>
        <begin position="24"/>
        <end position="44"/>
    </location>
</feature>
<dbReference type="Gene3D" id="3.30.70.1880">
    <property type="entry name" value="Protein of unknown function DUF881"/>
    <property type="match status" value="1"/>
</dbReference>
<gene>
    <name evidence="4" type="ORF">F0L17_12775</name>
</gene>
<keyword evidence="3" id="KW-0472">Membrane</keyword>
<keyword evidence="5" id="KW-1185">Reference proteome</keyword>
<dbReference type="GO" id="GO:0005886">
    <property type="term" value="C:plasma membrane"/>
    <property type="evidence" value="ECO:0007669"/>
    <property type="project" value="TreeGrafter"/>
</dbReference>
<dbReference type="Pfam" id="PF05949">
    <property type="entry name" value="DUF881"/>
    <property type="match status" value="1"/>
</dbReference>
<feature type="compositionally biased region" description="Basic and acidic residues" evidence="2">
    <location>
        <begin position="86"/>
        <end position="112"/>
    </location>
</feature>